<name>A0A1Z5JSF7_FISSO</name>
<keyword evidence="9" id="KW-1185">Reference proteome</keyword>
<evidence type="ECO:0000313" key="8">
    <source>
        <dbReference type="EMBL" id="GAX16816.1"/>
    </source>
</evidence>
<keyword evidence="2 4" id="KW-0863">Zinc-finger</keyword>
<dbReference type="PANTHER" id="PTHR12930">
    <property type="entry name" value="ZINC FINGER PROTEIN 183"/>
    <property type="match status" value="1"/>
</dbReference>
<dbReference type="Proteomes" id="UP000198406">
    <property type="component" value="Unassembled WGS sequence"/>
</dbReference>
<feature type="region of interest" description="Disordered" evidence="5">
    <location>
        <begin position="1"/>
        <end position="72"/>
    </location>
</feature>
<dbReference type="Pfam" id="PF00642">
    <property type="entry name" value="zf-CCCH"/>
    <property type="match status" value="1"/>
</dbReference>
<comment type="caution">
    <text evidence="8">The sequence shown here is derived from an EMBL/GenBank/DDBJ whole genome shotgun (WGS) entry which is preliminary data.</text>
</comment>
<evidence type="ECO:0000313" key="9">
    <source>
        <dbReference type="Proteomes" id="UP000198406"/>
    </source>
</evidence>
<dbReference type="InterPro" id="IPR039971">
    <property type="entry name" value="CWC24-like"/>
</dbReference>
<dbReference type="Pfam" id="PF13923">
    <property type="entry name" value="zf-C3HC4_2"/>
    <property type="match status" value="1"/>
</dbReference>
<dbReference type="InterPro" id="IPR001841">
    <property type="entry name" value="Znf_RING"/>
</dbReference>
<dbReference type="SUPFAM" id="SSF90229">
    <property type="entry name" value="CCCH zinc finger"/>
    <property type="match status" value="1"/>
</dbReference>
<sequence length="300" mass="34012">MFRKTKRKANAGLRRKDDSSDDEENEAAQEEDTTDLLSEARKRLKGSKAKTSSAETTEQQSTSVMQTYESTKSRITNADLATSTAQHLPEKQQQDETVGVGADGIFRNTQRNKFLAGPIKVAQNVRVTARFDYEPSICKDYKETGFCGFGDTCIYLHDRGDTMTGWQLEQQWEEQQKKKKEQQEKEIQGFVDGMNESKSNTKEELATSDGLPFACFLCREFFKNPVVTVCNHYFCESCIMNYVREGSDACPICSHDTGSVFNYPAKLVTKKKKMLGLERSNNPDSWKEYAKAMAKEDDAH</sequence>
<accession>A0A1Z5JSF7</accession>
<dbReference type="GO" id="GO:0034247">
    <property type="term" value="P:snoRNA splicing"/>
    <property type="evidence" value="ECO:0007669"/>
    <property type="project" value="TreeGrafter"/>
</dbReference>
<evidence type="ECO:0000256" key="2">
    <source>
        <dbReference type="ARBA" id="ARBA00022771"/>
    </source>
</evidence>
<keyword evidence="3 4" id="KW-0862">Zinc</keyword>
<dbReference type="EMBL" id="BDSP01000111">
    <property type="protein sequence ID" value="GAX16816.1"/>
    <property type="molecule type" value="Genomic_DNA"/>
</dbReference>
<evidence type="ECO:0000259" key="6">
    <source>
        <dbReference type="PROSITE" id="PS50089"/>
    </source>
</evidence>
<dbReference type="InParanoid" id="A0A1Z5JSF7"/>
<dbReference type="InterPro" id="IPR000571">
    <property type="entry name" value="Znf_CCCH"/>
</dbReference>
<evidence type="ECO:0000256" key="3">
    <source>
        <dbReference type="ARBA" id="ARBA00022833"/>
    </source>
</evidence>
<evidence type="ECO:0000256" key="4">
    <source>
        <dbReference type="PROSITE-ProRule" id="PRU00723"/>
    </source>
</evidence>
<proteinExistence type="predicted"/>
<dbReference type="AlphaFoldDB" id="A0A1Z5JSF7"/>
<dbReference type="PROSITE" id="PS50103">
    <property type="entry name" value="ZF_C3H1"/>
    <property type="match status" value="1"/>
</dbReference>
<feature type="domain" description="RING-type" evidence="6">
    <location>
        <begin position="215"/>
        <end position="254"/>
    </location>
</feature>
<dbReference type="PROSITE" id="PS00518">
    <property type="entry name" value="ZF_RING_1"/>
    <property type="match status" value="1"/>
</dbReference>
<evidence type="ECO:0000259" key="7">
    <source>
        <dbReference type="PROSITE" id="PS50103"/>
    </source>
</evidence>
<dbReference type="InterPro" id="IPR017907">
    <property type="entry name" value="Znf_RING_CS"/>
</dbReference>
<dbReference type="InterPro" id="IPR036855">
    <property type="entry name" value="Znf_CCCH_sf"/>
</dbReference>
<dbReference type="InterPro" id="IPR013083">
    <property type="entry name" value="Znf_RING/FYVE/PHD"/>
</dbReference>
<dbReference type="FunCoup" id="A0A1Z5JSF7">
    <property type="interactions" value="311"/>
</dbReference>
<organism evidence="8 9">
    <name type="scientific">Fistulifera solaris</name>
    <name type="common">Oleaginous diatom</name>
    <dbReference type="NCBI Taxonomy" id="1519565"/>
    <lineage>
        <taxon>Eukaryota</taxon>
        <taxon>Sar</taxon>
        <taxon>Stramenopiles</taxon>
        <taxon>Ochrophyta</taxon>
        <taxon>Bacillariophyta</taxon>
        <taxon>Bacillariophyceae</taxon>
        <taxon>Bacillariophycidae</taxon>
        <taxon>Naviculales</taxon>
        <taxon>Naviculaceae</taxon>
        <taxon>Fistulifera</taxon>
    </lineage>
</organism>
<dbReference type="PROSITE" id="PS50089">
    <property type="entry name" value="ZF_RING_2"/>
    <property type="match status" value="1"/>
</dbReference>
<feature type="zinc finger region" description="C3H1-type" evidence="4">
    <location>
        <begin position="132"/>
        <end position="160"/>
    </location>
</feature>
<dbReference type="OrthoDB" id="25761at2759"/>
<dbReference type="SMART" id="SM00184">
    <property type="entry name" value="RING"/>
    <property type="match status" value="1"/>
</dbReference>
<protein>
    <submittedName>
        <fullName evidence="8">RING finger protein 113A</fullName>
    </submittedName>
</protein>
<dbReference type="CDD" id="cd16539">
    <property type="entry name" value="RING-HC_RNF113A_B"/>
    <property type="match status" value="1"/>
</dbReference>
<feature type="domain" description="C3H1-type" evidence="7">
    <location>
        <begin position="132"/>
        <end position="160"/>
    </location>
</feature>
<dbReference type="Gene3D" id="3.30.40.10">
    <property type="entry name" value="Zinc/RING finger domain, C3HC4 (zinc finger)"/>
    <property type="match status" value="1"/>
</dbReference>
<dbReference type="SUPFAM" id="SSF57850">
    <property type="entry name" value="RING/U-box"/>
    <property type="match status" value="1"/>
</dbReference>
<dbReference type="PANTHER" id="PTHR12930:SF0">
    <property type="entry name" value="RING FINGER PROTEIN 113B"/>
    <property type="match status" value="1"/>
</dbReference>
<evidence type="ECO:0000256" key="1">
    <source>
        <dbReference type="ARBA" id="ARBA00022723"/>
    </source>
</evidence>
<reference evidence="8 9" key="1">
    <citation type="journal article" date="2015" name="Plant Cell">
        <title>Oil accumulation by the oleaginous diatom Fistulifera solaris as revealed by the genome and transcriptome.</title>
        <authorList>
            <person name="Tanaka T."/>
            <person name="Maeda Y."/>
            <person name="Veluchamy A."/>
            <person name="Tanaka M."/>
            <person name="Abida H."/>
            <person name="Marechal E."/>
            <person name="Bowler C."/>
            <person name="Muto M."/>
            <person name="Sunaga Y."/>
            <person name="Tanaka M."/>
            <person name="Yoshino T."/>
            <person name="Taniguchi T."/>
            <person name="Fukuda Y."/>
            <person name="Nemoto M."/>
            <person name="Matsumoto M."/>
            <person name="Wong P.S."/>
            <person name="Aburatani S."/>
            <person name="Fujibuchi W."/>
        </authorList>
    </citation>
    <scope>NUCLEOTIDE SEQUENCE [LARGE SCALE GENOMIC DNA]</scope>
    <source>
        <strain evidence="8 9">JPCC DA0580</strain>
    </source>
</reference>
<evidence type="ECO:0000256" key="5">
    <source>
        <dbReference type="SAM" id="MobiDB-lite"/>
    </source>
</evidence>
<keyword evidence="1 4" id="KW-0479">Metal-binding</keyword>
<feature type="compositionally biased region" description="Low complexity" evidence="5">
    <location>
        <begin position="51"/>
        <end position="63"/>
    </location>
</feature>
<dbReference type="SMART" id="SM00356">
    <property type="entry name" value="ZnF_C3H1"/>
    <property type="match status" value="1"/>
</dbReference>
<dbReference type="GO" id="GO:0005684">
    <property type="term" value="C:U2-type spliceosomal complex"/>
    <property type="evidence" value="ECO:0007669"/>
    <property type="project" value="TreeGrafter"/>
</dbReference>
<dbReference type="GO" id="GO:0008270">
    <property type="term" value="F:zinc ion binding"/>
    <property type="evidence" value="ECO:0007669"/>
    <property type="project" value="UniProtKB-KW"/>
</dbReference>
<gene>
    <name evidence="8" type="ORF">FisN_5Hh188</name>
</gene>
<feature type="compositionally biased region" description="Acidic residues" evidence="5">
    <location>
        <begin position="19"/>
        <end position="34"/>
    </location>
</feature>